<dbReference type="EMBL" id="BKCJ010390853">
    <property type="protein sequence ID" value="GFA23987.1"/>
    <property type="molecule type" value="Genomic_DNA"/>
</dbReference>
<gene>
    <name evidence="2" type="ORF">Tci_595959</name>
</gene>
<feature type="compositionally biased region" description="Acidic residues" evidence="1">
    <location>
        <begin position="253"/>
        <end position="266"/>
    </location>
</feature>
<evidence type="ECO:0000313" key="2">
    <source>
        <dbReference type="EMBL" id="GFA23987.1"/>
    </source>
</evidence>
<comment type="caution">
    <text evidence="2">The sequence shown here is derived from an EMBL/GenBank/DDBJ whole genome shotgun (WGS) entry which is preliminary data.</text>
</comment>
<sequence length="535" mass="61038">KQQFAARDDKWVPFSERERVKISSTNIRLLQGTDSYEFLLANKKCTVNVEVFRIILEICLRVEGVDFMDVSDDGTTLTFLIDLGYKNHSRCSLSIQQVKFLLRRGKAKVQKARKLLMTLRKLLMYLKSLNLNQNLPKKTASRRMVKKKVTITVADKIIPDPDVALESSKSKNKGVPSLTLKEQEAADIMKALKESKRQPGIEGSSKRTGTKPRVLDESIVVFATSNEETGIKPGVPDEEQDITEEKVILVWGDEQDIEYFNDDNDDVDKNDKDGDADDEGGDYINDTQDTDDEDVKTKSDEDDIYKYKISVHKDEEEEMLNDEVNDFNKGDEKVSNVAKADAEKTSKVKDDAKKTELPPSSSSLSVSSGFGDQFIKLSFDSSLVSKFSKQNVYSTNAILGVKSVSVKKLQGYGHLEEIVVKRSDQQLHKFKEDLQLGVKSYQKKLNITKPQKTFPKIEFKERYTPSYDPPGIVYEDLNKQKRVLRADELYKFLDGTLKSVRDKIHYRVLDFCLDYNMEMPTRKWTAVDRKVGSYD</sequence>
<feature type="compositionally biased region" description="Basic and acidic residues" evidence="1">
    <location>
        <begin position="335"/>
        <end position="356"/>
    </location>
</feature>
<evidence type="ECO:0000256" key="1">
    <source>
        <dbReference type="SAM" id="MobiDB-lite"/>
    </source>
</evidence>
<protein>
    <submittedName>
        <fullName evidence="2">Uncharacterized protein</fullName>
    </submittedName>
</protein>
<proteinExistence type="predicted"/>
<feature type="region of interest" description="Disordered" evidence="1">
    <location>
        <begin position="253"/>
        <end position="299"/>
    </location>
</feature>
<name>A0A699JBD1_TANCI</name>
<feature type="non-terminal residue" evidence="2">
    <location>
        <position position="1"/>
    </location>
</feature>
<organism evidence="2">
    <name type="scientific">Tanacetum cinerariifolium</name>
    <name type="common">Dalmatian daisy</name>
    <name type="synonym">Chrysanthemum cinerariifolium</name>
    <dbReference type="NCBI Taxonomy" id="118510"/>
    <lineage>
        <taxon>Eukaryota</taxon>
        <taxon>Viridiplantae</taxon>
        <taxon>Streptophyta</taxon>
        <taxon>Embryophyta</taxon>
        <taxon>Tracheophyta</taxon>
        <taxon>Spermatophyta</taxon>
        <taxon>Magnoliopsida</taxon>
        <taxon>eudicotyledons</taxon>
        <taxon>Gunneridae</taxon>
        <taxon>Pentapetalae</taxon>
        <taxon>asterids</taxon>
        <taxon>campanulids</taxon>
        <taxon>Asterales</taxon>
        <taxon>Asteraceae</taxon>
        <taxon>Asteroideae</taxon>
        <taxon>Anthemideae</taxon>
        <taxon>Anthemidinae</taxon>
        <taxon>Tanacetum</taxon>
    </lineage>
</organism>
<reference evidence="2" key="1">
    <citation type="journal article" date="2019" name="Sci. Rep.">
        <title>Draft genome of Tanacetum cinerariifolium, the natural source of mosquito coil.</title>
        <authorList>
            <person name="Yamashiro T."/>
            <person name="Shiraishi A."/>
            <person name="Satake H."/>
            <person name="Nakayama K."/>
        </authorList>
    </citation>
    <scope>NUCLEOTIDE SEQUENCE</scope>
</reference>
<dbReference type="AlphaFoldDB" id="A0A699JBD1"/>
<feature type="region of interest" description="Disordered" evidence="1">
    <location>
        <begin position="335"/>
        <end position="363"/>
    </location>
</feature>
<accession>A0A699JBD1</accession>